<accession>A0A811LKX2</accession>
<keyword evidence="1" id="KW-1133">Transmembrane helix</keyword>
<feature type="transmembrane region" description="Helical" evidence="1">
    <location>
        <begin position="7"/>
        <end position="29"/>
    </location>
</feature>
<comment type="caution">
    <text evidence="2">The sequence shown here is derived from an EMBL/GenBank/DDBJ whole genome shotgun (WGS) entry which is preliminary data.</text>
</comment>
<name>A0A811LKX2_9BILA</name>
<reference evidence="2" key="1">
    <citation type="submission" date="2020-09" db="EMBL/GenBank/DDBJ databases">
        <authorList>
            <person name="Kikuchi T."/>
        </authorList>
    </citation>
    <scope>NUCLEOTIDE SEQUENCE</scope>
    <source>
        <strain evidence="2">SH1</strain>
    </source>
</reference>
<dbReference type="Proteomes" id="UP000614601">
    <property type="component" value="Unassembled WGS sequence"/>
</dbReference>
<keyword evidence="1" id="KW-0472">Membrane</keyword>
<dbReference type="Proteomes" id="UP000783686">
    <property type="component" value="Unassembled WGS sequence"/>
</dbReference>
<feature type="transmembrane region" description="Helical" evidence="1">
    <location>
        <begin position="130"/>
        <end position="152"/>
    </location>
</feature>
<dbReference type="OrthoDB" id="10316674at2759"/>
<dbReference type="EMBL" id="CAJFDH010000006">
    <property type="protein sequence ID" value="CAD5228895.1"/>
    <property type="molecule type" value="Genomic_DNA"/>
</dbReference>
<keyword evidence="1" id="KW-0812">Transmembrane</keyword>
<evidence type="ECO:0000256" key="1">
    <source>
        <dbReference type="SAM" id="Phobius"/>
    </source>
</evidence>
<sequence>MLLQTWLIVFASYIVILYITEAFCLYSILNIVRWNGNVGIDTLLSPDEMVSSTKGDFHLNNNNFYSFLWMCATMILTFFNSVLGLLTVKSFLKPMPTFRKFLWISVPISFVPLFPLHLLDQDLFEWVEVLVTVFVASSTILTLSLAVFVGLIEKEFHEKTNQKEWTLWNVFFET</sequence>
<protein>
    <submittedName>
        <fullName evidence="2">Uncharacterized protein</fullName>
    </submittedName>
</protein>
<organism evidence="2 3">
    <name type="scientific">Bursaphelenchus okinawaensis</name>
    <dbReference type="NCBI Taxonomy" id="465554"/>
    <lineage>
        <taxon>Eukaryota</taxon>
        <taxon>Metazoa</taxon>
        <taxon>Ecdysozoa</taxon>
        <taxon>Nematoda</taxon>
        <taxon>Chromadorea</taxon>
        <taxon>Rhabditida</taxon>
        <taxon>Tylenchina</taxon>
        <taxon>Tylenchomorpha</taxon>
        <taxon>Aphelenchoidea</taxon>
        <taxon>Aphelenchoididae</taxon>
        <taxon>Bursaphelenchus</taxon>
    </lineage>
</organism>
<proteinExistence type="predicted"/>
<feature type="transmembrane region" description="Helical" evidence="1">
    <location>
        <begin position="67"/>
        <end position="88"/>
    </location>
</feature>
<dbReference type="EMBL" id="CAJFCW020000006">
    <property type="protein sequence ID" value="CAG9125228.1"/>
    <property type="molecule type" value="Genomic_DNA"/>
</dbReference>
<feature type="transmembrane region" description="Helical" evidence="1">
    <location>
        <begin position="100"/>
        <end position="118"/>
    </location>
</feature>
<evidence type="ECO:0000313" key="3">
    <source>
        <dbReference type="Proteomes" id="UP000614601"/>
    </source>
</evidence>
<gene>
    <name evidence="2" type="ORF">BOKJ2_LOCUS12954</name>
</gene>
<evidence type="ECO:0000313" key="2">
    <source>
        <dbReference type="EMBL" id="CAD5228895.1"/>
    </source>
</evidence>
<keyword evidence="3" id="KW-1185">Reference proteome</keyword>
<dbReference type="AlphaFoldDB" id="A0A811LKX2"/>